<dbReference type="InterPro" id="IPR050855">
    <property type="entry name" value="NDM-1-like"/>
</dbReference>
<dbReference type="Gene3D" id="3.60.15.10">
    <property type="entry name" value="Ribonuclease Z/Hydroxyacylglutathione hydrolase-like"/>
    <property type="match status" value="1"/>
</dbReference>
<gene>
    <name evidence="4" type="ORF">CH338_07130</name>
</gene>
<feature type="compositionally biased region" description="Polar residues" evidence="2">
    <location>
        <begin position="8"/>
        <end position="19"/>
    </location>
</feature>
<dbReference type="GO" id="GO:0017001">
    <property type="term" value="P:antibiotic catabolic process"/>
    <property type="evidence" value="ECO:0007669"/>
    <property type="project" value="UniProtKB-ARBA"/>
</dbReference>
<dbReference type="PANTHER" id="PTHR42951:SF4">
    <property type="entry name" value="ACYL-COENZYME A THIOESTERASE MBLAC2"/>
    <property type="match status" value="1"/>
</dbReference>
<accession>A0A327KXN4</accession>
<dbReference type="SMART" id="SM00849">
    <property type="entry name" value="Lactamase_B"/>
    <property type="match status" value="1"/>
</dbReference>
<name>A0A327KXN4_9BRAD</name>
<protein>
    <recommendedName>
        <fullName evidence="3">Metallo-beta-lactamase domain-containing protein</fullName>
    </recommendedName>
</protein>
<keyword evidence="5" id="KW-1185">Reference proteome</keyword>
<dbReference type="Proteomes" id="UP000248863">
    <property type="component" value="Unassembled WGS sequence"/>
</dbReference>
<dbReference type="OrthoDB" id="420651at2"/>
<evidence type="ECO:0000259" key="3">
    <source>
        <dbReference type="SMART" id="SM00849"/>
    </source>
</evidence>
<dbReference type="PANTHER" id="PTHR42951">
    <property type="entry name" value="METALLO-BETA-LACTAMASE DOMAIN-CONTAINING"/>
    <property type="match status" value="1"/>
</dbReference>
<dbReference type="Pfam" id="PF00753">
    <property type="entry name" value="Lactamase_B"/>
    <property type="match status" value="1"/>
</dbReference>
<sequence length="322" mass="35060">MIPDVKSPMQSSTPDSQLQPVGAGAYVWRGADGESNAGAVDTGDSLLVVDTQQNESLARTFRATLADQLGKPIRAVVNTHYHLDHVAGNGVFAGSVPIIAHERTAEAFATLLGANGGQGWTVTDLPTKSALCYGENFSELVAEDAPARAEANRRLSEPGYERITIVPPTHTFSDRFAFHLPDEVVRLCYFGPAHCDGDVVVHLENARVVFMGDLFFRGRFPWLGDCDLDGWIRVLDCVLSFEIDTVIPGHGPPGTLHDIAAFRDLLTALRDAVAAAIRAGASEDEAVRKVRLPRYEALPRYAEWIGADVRSAYRYLKGKRFG</sequence>
<dbReference type="SUPFAM" id="SSF56281">
    <property type="entry name" value="Metallo-hydrolase/oxidoreductase"/>
    <property type="match status" value="1"/>
</dbReference>
<feature type="region of interest" description="Disordered" evidence="2">
    <location>
        <begin position="1"/>
        <end position="20"/>
    </location>
</feature>
<comment type="similarity">
    <text evidence="1">Belongs to the metallo-beta-lactamase superfamily. Class-B beta-lactamase family.</text>
</comment>
<dbReference type="AlphaFoldDB" id="A0A327KXN4"/>
<dbReference type="InterPro" id="IPR001279">
    <property type="entry name" value="Metallo-B-lactamas"/>
</dbReference>
<dbReference type="EMBL" id="NPEU01000049">
    <property type="protein sequence ID" value="RAI40148.1"/>
    <property type="molecule type" value="Genomic_DNA"/>
</dbReference>
<feature type="domain" description="Metallo-beta-lactamase" evidence="3">
    <location>
        <begin position="34"/>
        <end position="250"/>
    </location>
</feature>
<dbReference type="InterPro" id="IPR036866">
    <property type="entry name" value="RibonucZ/Hydroxyglut_hydro"/>
</dbReference>
<evidence type="ECO:0000256" key="1">
    <source>
        <dbReference type="ARBA" id="ARBA00005250"/>
    </source>
</evidence>
<organism evidence="4 5">
    <name type="scientific">Rhodoplanes elegans</name>
    <dbReference type="NCBI Taxonomy" id="29408"/>
    <lineage>
        <taxon>Bacteria</taxon>
        <taxon>Pseudomonadati</taxon>
        <taxon>Pseudomonadota</taxon>
        <taxon>Alphaproteobacteria</taxon>
        <taxon>Hyphomicrobiales</taxon>
        <taxon>Nitrobacteraceae</taxon>
        <taxon>Rhodoplanes</taxon>
    </lineage>
</organism>
<evidence type="ECO:0000313" key="5">
    <source>
        <dbReference type="Proteomes" id="UP000248863"/>
    </source>
</evidence>
<dbReference type="CDD" id="cd16282">
    <property type="entry name" value="metallo-hydrolase-like_MBL-fold"/>
    <property type="match status" value="1"/>
</dbReference>
<evidence type="ECO:0000256" key="2">
    <source>
        <dbReference type="SAM" id="MobiDB-lite"/>
    </source>
</evidence>
<reference evidence="4 5" key="1">
    <citation type="submission" date="2017-07" db="EMBL/GenBank/DDBJ databases">
        <title>Draft Genome Sequences of Select Purple Nonsulfur Bacteria.</title>
        <authorList>
            <person name="Lasarre B."/>
            <person name="Mckinlay J.B."/>
        </authorList>
    </citation>
    <scope>NUCLEOTIDE SEQUENCE [LARGE SCALE GENOMIC DNA]</scope>
    <source>
        <strain evidence="4 5">DSM 11907</strain>
    </source>
</reference>
<proteinExistence type="inferred from homology"/>
<evidence type="ECO:0000313" key="4">
    <source>
        <dbReference type="EMBL" id="RAI40148.1"/>
    </source>
</evidence>
<comment type="caution">
    <text evidence="4">The sequence shown here is derived from an EMBL/GenBank/DDBJ whole genome shotgun (WGS) entry which is preliminary data.</text>
</comment>